<dbReference type="Gene3D" id="3.30.40.10">
    <property type="entry name" value="Zinc/RING finger domain, C3HC4 (zinc finger)"/>
    <property type="match status" value="1"/>
</dbReference>
<keyword evidence="3" id="KW-0862">Zinc</keyword>
<feature type="domain" description="RING-type" evidence="6">
    <location>
        <begin position="11"/>
        <end position="60"/>
    </location>
</feature>
<name>A0A2D0QD44_ICTPU</name>
<gene>
    <name evidence="8" type="primary">LOC108260127</name>
</gene>
<keyword evidence="5" id="KW-0812">Transmembrane</keyword>
<organism evidence="7 8">
    <name type="scientific">Ictalurus punctatus</name>
    <name type="common">Channel catfish</name>
    <name type="synonym">Silurus punctatus</name>
    <dbReference type="NCBI Taxonomy" id="7998"/>
    <lineage>
        <taxon>Eukaryota</taxon>
        <taxon>Metazoa</taxon>
        <taxon>Chordata</taxon>
        <taxon>Craniata</taxon>
        <taxon>Vertebrata</taxon>
        <taxon>Euteleostomi</taxon>
        <taxon>Actinopterygii</taxon>
        <taxon>Neopterygii</taxon>
        <taxon>Teleostei</taxon>
        <taxon>Ostariophysi</taxon>
        <taxon>Siluriformes</taxon>
        <taxon>Ictaluridae</taxon>
        <taxon>Ictalurus</taxon>
    </lineage>
</organism>
<proteinExistence type="predicted"/>
<dbReference type="InterPro" id="IPR042973">
    <property type="entry name" value="RNF222"/>
</dbReference>
<feature type="transmembrane region" description="Helical" evidence="5">
    <location>
        <begin position="173"/>
        <end position="195"/>
    </location>
</feature>
<keyword evidence="5" id="KW-0472">Membrane</keyword>
<evidence type="ECO:0000256" key="3">
    <source>
        <dbReference type="ARBA" id="ARBA00022833"/>
    </source>
</evidence>
<keyword evidence="2 4" id="KW-0863">Zinc-finger</keyword>
<dbReference type="PANTHER" id="PTHR47095:SF1">
    <property type="entry name" value="RING FINGER PROTEIN 222"/>
    <property type="match status" value="1"/>
</dbReference>
<dbReference type="InterPro" id="IPR017907">
    <property type="entry name" value="Znf_RING_CS"/>
</dbReference>
<dbReference type="GO" id="GO:0008270">
    <property type="term" value="F:zinc ion binding"/>
    <property type="evidence" value="ECO:0007669"/>
    <property type="project" value="UniProtKB-KW"/>
</dbReference>
<evidence type="ECO:0000256" key="1">
    <source>
        <dbReference type="ARBA" id="ARBA00022723"/>
    </source>
</evidence>
<dbReference type="SMART" id="SM00184">
    <property type="entry name" value="RING"/>
    <property type="match status" value="1"/>
</dbReference>
<dbReference type="InterPro" id="IPR027370">
    <property type="entry name" value="Znf-RING_euk"/>
</dbReference>
<dbReference type="SUPFAM" id="SSF57850">
    <property type="entry name" value="RING/U-box"/>
    <property type="match status" value="1"/>
</dbReference>
<dbReference type="Proteomes" id="UP000221080">
    <property type="component" value="Chromosome 2"/>
</dbReference>
<evidence type="ECO:0000313" key="8">
    <source>
        <dbReference type="RefSeq" id="XP_017315636.1"/>
    </source>
</evidence>
<dbReference type="GeneID" id="108260127"/>
<keyword evidence="1" id="KW-0479">Metal-binding</keyword>
<dbReference type="AlphaFoldDB" id="A0A2D0QD44"/>
<dbReference type="RefSeq" id="XP_017315636.1">
    <property type="nucleotide sequence ID" value="XM_017460147.3"/>
</dbReference>
<dbReference type="CDD" id="cd16564">
    <property type="entry name" value="RING-HC_RNF222"/>
    <property type="match status" value="1"/>
</dbReference>
<reference evidence="8" key="2">
    <citation type="submission" date="2025-08" db="UniProtKB">
        <authorList>
            <consortium name="RefSeq"/>
        </authorList>
    </citation>
    <scope>IDENTIFICATION</scope>
    <source>
        <tissue evidence="8">Blood</tissue>
    </source>
</reference>
<protein>
    <submittedName>
        <fullName evidence="8">RING finger protein 222</fullName>
    </submittedName>
</protein>
<dbReference type="KEGG" id="ipu:108260127"/>
<keyword evidence="7" id="KW-1185">Reference proteome</keyword>
<evidence type="ECO:0000313" key="7">
    <source>
        <dbReference type="Proteomes" id="UP000221080"/>
    </source>
</evidence>
<dbReference type="PROSITE" id="PS00518">
    <property type="entry name" value="ZF_RING_1"/>
    <property type="match status" value="1"/>
</dbReference>
<dbReference type="OrthoDB" id="6270329at2759"/>
<dbReference type="PANTHER" id="PTHR47095">
    <property type="entry name" value="RING FINGER PROTEIN 222"/>
    <property type="match status" value="1"/>
</dbReference>
<sequence>MMDEDAYIVECPVCYESFSDAARTLSCGHSFCHDCLVGTFMGSSRDGAITRDTIVCPVCRHVTFVTKLQGLGGEKEKHAKVLEVPLRFTGPPVSAPRSYGSRCRRLGRCLRWISSRMSRQRLVYPKDSSQVFIISDLGRPLAEEDITDVGISAVIRENSTDHGCTLCTTSHCLLFLLIIFTVLALIAATLPWVFLA</sequence>
<evidence type="ECO:0000256" key="5">
    <source>
        <dbReference type="SAM" id="Phobius"/>
    </source>
</evidence>
<dbReference type="PROSITE" id="PS50089">
    <property type="entry name" value="ZF_RING_2"/>
    <property type="match status" value="1"/>
</dbReference>
<reference evidence="7" key="1">
    <citation type="journal article" date="2016" name="Nat. Commun.">
        <title>The channel catfish genome sequence provides insights into the evolution of scale formation in teleosts.</title>
        <authorList>
            <person name="Liu Z."/>
            <person name="Liu S."/>
            <person name="Yao J."/>
            <person name="Bao L."/>
            <person name="Zhang J."/>
            <person name="Li Y."/>
            <person name="Jiang C."/>
            <person name="Sun L."/>
            <person name="Wang R."/>
            <person name="Zhang Y."/>
            <person name="Zhou T."/>
            <person name="Zeng Q."/>
            <person name="Fu Q."/>
            <person name="Gao S."/>
            <person name="Li N."/>
            <person name="Koren S."/>
            <person name="Jiang Y."/>
            <person name="Zimin A."/>
            <person name="Xu P."/>
            <person name="Phillippy A.M."/>
            <person name="Geng X."/>
            <person name="Song L."/>
            <person name="Sun F."/>
            <person name="Li C."/>
            <person name="Wang X."/>
            <person name="Chen A."/>
            <person name="Jin Y."/>
            <person name="Yuan Z."/>
            <person name="Yang Y."/>
            <person name="Tan S."/>
            <person name="Peatman E."/>
            <person name="Lu J."/>
            <person name="Qin Z."/>
            <person name="Dunham R."/>
            <person name="Li Z."/>
            <person name="Sonstegard T."/>
            <person name="Feng J."/>
            <person name="Danzmann R.G."/>
            <person name="Schroeder S."/>
            <person name="Scheffler B."/>
            <person name="Duke M.V."/>
            <person name="Ballard L."/>
            <person name="Kucuktas H."/>
            <person name="Kaltenboeck L."/>
            <person name="Liu H."/>
            <person name="Armbruster J."/>
            <person name="Xie Y."/>
            <person name="Kirby M.L."/>
            <person name="Tian Y."/>
            <person name="Flanagan M.E."/>
            <person name="Mu W."/>
            <person name="Waldbieser G.C."/>
        </authorList>
    </citation>
    <scope>NUCLEOTIDE SEQUENCE [LARGE SCALE GENOMIC DNA]</scope>
    <source>
        <strain evidence="7">SDA103</strain>
    </source>
</reference>
<dbReference type="InterPro" id="IPR001841">
    <property type="entry name" value="Znf_RING"/>
</dbReference>
<dbReference type="Pfam" id="PF13445">
    <property type="entry name" value="zf-RING_UBOX"/>
    <property type="match status" value="1"/>
</dbReference>
<accession>A0A2D0QD44</accession>
<dbReference type="InterPro" id="IPR013083">
    <property type="entry name" value="Znf_RING/FYVE/PHD"/>
</dbReference>
<evidence type="ECO:0000259" key="6">
    <source>
        <dbReference type="PROSITE" id="PS50089"/>
    </source>
</evidence>
<keyword evidence="5" id="KW-1133">Transmembrane helix</keyword>
<evidence type="ECO:0000256" key="4">
    <source>
        <dbReference type="PROSITE-ProRule" id="PRU00175"/>
    </source>
</evidence>
<evidence type="ECO:0000256" key="2">
    <source>
        <dbReference type="ARBA" id="ARBA00022771"/>
    </source>
</evidence>